<feature type="region of interest" description="Disordered" evidence="4">
    <location>
        <begin position="226"/>
        <end position="307"/>
    </location>
</feature>
<dbReference type="InterPro" id="IPR002347">
    <property type="entry name" value="SDR_fam"/>
</dbReference>
<evidence type="ECO:0000313" key="6">
    <source>
        <dbReference type="Proteomes" id="UP001161017"/>
    </source>
</evidence>
<dbReference type="GO" id="GO:0016491">
    <property type="term" value="F:oxidoreductase activity"/>
    <property type="evidence" value="ECO:0007669"/>
    <property type="project" value="UniProtKB-KW"/>
</dbReference>
<dbReference type="InterPro" id="IPR036291">
    <property type="entry name" value="NAD(P)-bd_dom_sf"/>
</dbReference>
<evidence type="ECO:0000256" key="1">
    <source>
        <dbReference type="ARBA" id="ARBA00006484"/>
    </source>
</evidence>
<evidence type="ECO:0000256" key="3">
    <source>
        <dbReference type="ARBA" id="ARBA00023002"/>
    </source>
</evidence>
<sequence>MSRPTIAVITGGNRGIGEAIVQSLATKPPHVPLILYATSRKGSKLDINPATDVEIRYSKLDVDDSDSIRKFHSDVVREHKLVDVLVNNGAVQLETDYCEDNVHKTIETNFYGTLRMCQQFIPSMRQDGRIVNISSVGSSLNGWSSGLQKRIRNPKMTLPELNAFVQEYLLLSRLGEYGHGKAGRQPNQVSNARVKNVNETPDVDPQILQNRAVASDYNRMLAANSRQNVVAQEPSSCQCHSKQPPGQFHPAPGAPSNDGNFSPVSVHSHAGFDDAYNTGPPNVRQNESPLVPPFGTHAPPHLGKLPG</sequence>
<feature type="compositionally biased region" description="Polar residues" evidence="4">
    <location>
        <begin position="279"/>
        <end position="288"/>
    </location>
</feature>
<dbReference type="PANTHER" id="PTHR43963:SF6">
    <property type="entry name" value="CHAIN DEHYDROGENASE FAMILY PROTEIN, PUTATIVE (AFU_ORTHOLOGUE AFUA_3G15350)-RELATED"/>
    <property type="match status" value="1"/>
</dbReference>
<comment type="similarity">
    <text evidence="1">Belongs to the short-chain dehydrogenases/reductases (SDR) family.</text>
</comment>
<dbReference type="PRINTS" id="PR00081">
    <property type="entry name" value="GDHRDH"/>
</dbReference>
<keyword evidence="3" id="KW-0560">Oxidoreductase</keyword>
<gene>
    <name evidence="5" type="ORF">OHK93_007855</name>
</gene>
<feature type="compositionally biased region" description="Polar residues" evidence="4">
    <location>
        <begin position="226"/>
        <end position="241"/>
    </location>
</feature>
<evidence type="ECO:0000256" key="4">
    <source>
        <dbReference type="SAM" id="MobiDB-lite"/>
    </source>
</evidence>
<organism evidence="5 6">
    <name type="scientific">Ramalina farinacea</name>
    <dbReference type="NCBI Taxonomy" id="258253"/>
    <lineage>
        <taxon>Eukaryota</taxon>
        <taxon>Fungi</taxon>
        <taxon>Dikarya</taxon>
        <taxon>Ascomycota</taxon>
        <taxon>Pezizomycotina</taxon>
        <taxon>Lecanoromycetes</taxon>
        <taxon>OSLEUM clade</taxon>
        <taxon>Lecanoromycetidae</taxon>
        <taxon>Lecanorales</taxon>
        <taxon>Lecanorineae</taxon>
        <taxon>Ramalinaceae</taxon>
        <taxon>Ramalina</taxon>
    </lineage>
</organism>
<dbReference type="Pfam" id="PF00106">
    <property type="entry name" value="adh_short"/>
    <property type="match status" value="1"/>
</dbReference>
<protein>
    <submittedName>
        <fullName evidence="5">Uncharacterized protein</fullName>
    </submittedName>
</protein>
<accession>A0AA43TVZ0</accession>
<dbReference type="Proteomes" id="UP001161017">
    <property type="component" value="Unassembled WGS sequence"/>
</dbReference>
<dbReference type="EMBL" id="JAPUFD010000007">
    <property type="protein sequence ID" value="MDI1488580.1"/>
    <property type="molecule type" value="Genomic_DNA"/>
</dbReference>
<proteinExistence type="inferred from homology"/>
<keyword evidence="2" id="KW-0521">NADP</keyword>
<dbReference type="AlphaFoldDB" id="A0AA43TVZ0"/>
<reference evidence="5" key="1">
    <citation type="journal article" date="2023" name="Genome Biol. Evol.">
        <title>First Whole Genome Sequence and Flow Cytometry Genome Size Data for the Lichen-Forming Fungus Ramalina farinacea (Ascomycota).</title>
        <authorList>
            <person name="Llewellyn T."/>
            <person name="Mian S."/>
            <person name="Hill R."/>
            <person name="Leitch I.J."/>
            <person name="Gaya E."/>
        </authorList>
    </citation>
    <scope>NUCLEOTIDE SEQUENCE</scope>
    <source>
        <strain evidence="5">LIQ254RAFAR</strain>
    </source>
</reference>
<keyword evidence="6" id="KW-1185">Reference proteome</keyword>
<dbReference type="SUPFAM" id="SSF51735">
    <property type="entry name" value="NAD(P)-binding Rossmann-fold domains"/>
    <property type="match status" value="1"/>
</dbReference>
<dbReference type="PANTHER" id="PTHR43963">
    <property type="entry name" value="CARBONYL REDUCTASE 1-RELATED"/>
    <property type="match status" value="1"/>
</dbReference>
<comment type="caution">
    <text evidence="5">The sequence shown here is derived from an EMBL/GenBank/DDBJ whole genome shotgun (WGS) entry which is preliminary data.</text>
</comment>
<dbReference type="Gene3D" id="3.40.50.720">
    <property type="entry name" value="NAD(P)-binding Rossmann-like Domain"/>
    <property type="match status" value="1"/>
</dbReference>
<evidence type="ECO:0000313" key="5">
    <source>
        <dbReference type="EMBL" id="MDI1488580.1"/>
    </source>
</evidence>
<evidence type="ECO:0000256" key="2">
    <source>
        <dbReference type="ARBA" id="ARBA00022857"/>
    </source>
</evidence>
<name>A0AA43TVZ0_9LECA</name>